<name>A0A383RCV6_PAEAL</name>
<feature type="region of interest" description="Disordered" evidence="1">
    <location>
        <begin position="125"/>
        <end position="163"/>
    </location>
</feature>
<keyword evidence="2" id="KW-1133">Transmembrane helix</keyword>
<evidence type="ECO:0000313" key="3">
    <source>
        <dbReference type="EMBL" id="SYX84848.1"/>
    </source>
</evidence>
<keyword evidence="2" id="KW-0812">Transmembrane</keyword>
<keyword evidence="2" id="KW-0472">Membrane</keyword>
<evidence type="ECO:0000313" key="4">
    <source>
        <dbReference type="Proteomes" id="UP000304148"/>
    </source>
</evidence>
<feature type="transmembrane region" description="Helical" evidence="2">
    <location>
        <begin position="12"/>
        <end position="30"/>
    </location>
</feature>
<organism evidence="3 4">
    <name type="scientific">Paenibacillus alvei</name>
    <name type="common">Bacillus alvei</name>
    <dbReference type="NCBI Taxonomy" id="44250"/>
    <lineage>
        <taxon>Bacteria</taxon>
        <taxon>Bacillati</taxon>
        <taxon>Bacillota</taxon>
        <taxon>Bacilli</taxon>
        <taxon>Bacillales</taxon>
        <taxon>Paenibacillaceae</taxon>
        <taxon>Paenibacillus</taxon>
    </lineage>
</organism>
<dbReference type="AlphaFoldDB" id="A0A383RCV6"/>
<feature type="transmembrane region" description="Helical" evidence="2">
    <location>
        <begin position="65"/>
        <end position="83"/>
    </location>
</feature>
<reference evidence="4" key="1">
    <citation type="submission" date="2018-08" db="EMBL/GenBank/DDBJ databases">
        <authorList>
            <person name="Chevrot R."/>
        </authorList>
    </citation>
    <scope>NUCLEOTIDE SEQUENCE [LARGE SCALE GENOMIC DNA]</scope>
</reference>
<dbReference type="EMBL" id="LS992241">
    <property type="protein sequence ID" value="SYX84848.1"/>
    <property type="molecule type" value="Genomic_DNA"/>
</dbReference>
<gene>
    <name evidence="3" type="ORF">PBLR_13270</name>
</gene>
<feature type="compositionally biased region" description="Basic and acidic residues" evidence="1">
    <location>
        <begin position="136"/>
        <end position="156"/>
    </location>
</feature>
<protein>
    <submittedName>
        <fullName evidence="3">Uncharacterized protein</fullName>
    </submittedName>
</protein>
<dbReference type="Proteomes" id="UP000304148">
    <property type="component" value="Chromosome"/>
</dbReference>
<accession>A0A383RCV6</accession>
<evidence type="ECO:0000256" key="1">
    <source>
        <dbReference type="SAM" id="MobiDB-lite"/>
    </source>
</evidence>
<evidence type="ECO:0000256" key="2">
    <source>
        <dbReference type="SAM" id="Phobius"/>
    </source>
</evidence>
<sequence>MRVIHARMPRYILLVLSVLAIVCTALTPLASNETMFMHPDESAFTYPEHVSSVVGIHQVQSIKHFSMPLWFILFILYIAIALLRSRLPSYRFDTPYMILLRSQYLRPLKFTSRFVARPLACTTQQSLTDEENNNDDNEHGETNEARERAFRQRASIENRYTGS</sequence>
<proteinExistence type="predicted"/>